<dbReference type="InterPro" id="IPR036291">
    <property type="entry name" value="NAD(P)-bd_dom_sf"/>
</dbReference>
<protein>
    <recommendedName>
        <fullName evidence="3">NAD(P)-binding domain-containing protein</fullName>
    </recommendedName>
</protein>
<dbReference type="InterPro" id="IPR051783">
    <property type="entry name" value="NAD(P)-dependent_oxidoreduct"/>
</dbReference>
<comment type="caution">
    <text evidence="1">The sequence shown here is derived from an EMBL/GenBank/DDBJ whole genome shotgun (WGS) entry which is preliminary data.</text>
</comment>
<dbReference type="PANTHER" id="PTHR48079">
    <property type="entry name" value="PROTEIN YEEZ"/>
    <property type="match status" value="1"/>
</dbReference>
<dbReference type="GO" id="GO:0005737">
    <property type="term" value="C:cytoplasm"/>
    <property type="evidence" value="ECO:0007669"/>
    <property type="project" value="TreeGrafter"/>
</dbReference>
<reference evidence="1 2" key="1">
    <citation type="submission" date="2018-12" db="EMBL/GenBank/DDBJ databases">
        <title>Draft genome sequence of Xylaria grammica IHI A82.</title>
        <authorList>
            <person name="Buettner E."/>
            <person name="Kellner H."/>
        </authorList>
    </citation>
    <scope>NUCLEOTIDE SEQUENCE [LARGE SCALE GENOMIC DNA]</scope>
    <source>
        <strain evidence="1 2">IHI A82</strain>
    </source>
</reference>
<proteinExistence type="predicted"/>
<dbReference type="AlphaFoldDB" id="A0A439D636"/>
<keyword evidence="2" id="KW-1185">Reference proteome</keyword>
<sequence>MIISELIVGLGIRRTGVTGYIAGDVLYVLTRKHPSFEYAALVRSESSAARVREVYPDVRVVLGSLDDADLLKREAAWADLVLHAADASDHEGAARAIAAGLVEGHSESWPGYWLHTGGTGIFTYFDTVENRFGEPSDRIFDDLDGVEVLTSLPDEAFHRNVDKVVLECGTVHADTVRTAIVCPPTIYGDGRGPISARSRQCYEMAKVILTKRHVPIIGTGLATMDNVNIRDLTQAYLLLIEAALGGNANPEIWGARGYHVTSTGEHVWGQLARTMAAKAQEMGLLKGDGDTKEYQMGKEEAFELAGFEAMSWGLNSRCRGRRLNKALGWKAEHPSLNDEVPGILRSEARRLRLL</sequence>
<organism evidence="1 2">
    <name type="scientific">Xylaria grammica</name>
    <dbReference type="NCBI Taxonomy" id="363999"/>
    <lineage>
        <taxon>Eukaryota</taxon>
        <taxon>Fungi</taxon>
        <taxon>Dikarya</taxon>
        <taxon>Ascomycota</taxon>
        <taxon>Pezizomycotina</taxon>
        <taxon>Sordariomycetes</taxon>
        <taxon>Xylariomycetidae</taxon>
        <taxon>Xylariales</taxon>
        <taxon>Xylariaceae</taxon>
        <taxon>Xylaria</taxon>
    </lineage>
</organism>
<dbReference type="SUPFAM" id="SSF51735">
    <property type="entry name" value="NAD(P)-binding Rossmann-fold domains"/>
    <property type="match status" value="1"/>
</dbReference>
<name>A0A439D636_9PEZI</name>
<dbReference type="GO" id="GO:0004029">
    <property type="term" value="F:aldehyde dehydrogenase (NAD+) activity"/>
    <property type="evidence" value="ECO:0007669"/>
    <property type="project" value="TreeGrafter"/>
</dbReference>
<gene>
    <name evidence="1" type="ORF">EKO27_g5238</name>
</gene>
<dbReference type="STRING" id="363999.A0A439D636"/>
<accession>A0A439D636</accession>
<evidence type="ECO:0000313" key="1">
    <source>
        <dbReference type="EMBL" id="RWA09864.1"/>
    </source>
</evidence>
<dbReference type="PANTHER" id="PTHR48079:SF6">
    <property type="entry name" value="NAD(P)-BINDING DOMAIN-CONTAINING PROTEIN-RELATED"/>
    <property type="match status" value="1"/>
</dbReference>
<evidence type="ECO:0008006" key="3">
    <source>
        <dbReference type="Google" id="ProtNLM"/>
    </source>
</evidence>
<dbReference type="Gene3D" id="3.40.50.720">
    <property type="entry name" value="NAD(P)-binding Rossmann-like Domain"/>
    <property type="match status" value="2"/>
</dbReference>
<dbReference type="Proteomes" id="UP000286045">
    <property type="component" value="Unassembled WGS sequence"/>
</dbReference>
<dbReference type="EMBL" id="RYZI01000136">
    <property type="protein sequence ID" value="RWA09864.1"/>
    <property type="molecule type" value="Genomic_DNA"/>
</dbReference>
<evidence type="ECO:0000313" key="2">
    <source>
        <dbReference type="Proteomes" id="UP000286045"/>
    </source>
</evidence>